<protein>
    <submittedName>
        <fullName evidence="3">SDR family oxidoreductase</fullName>
    </submittedName>
</protein>
<organism evidence="3 4">
    <name type="scientific">Mycolicibacter kumamotonensis</name>
    <dbReference type="NCBI Taxonomy" id="354243"/>
    <lineage>
        <taxon>Bacteria</taxon>
        <taxon>Bacillati</taxon>
        <taxon>Actinomycetota</taxon>
        <taxon>Actinomycetes</taxon>
        <taxon>Mycobacteriales</taxon>
        <taxon>Mycobacteriaceae</taxon>
        <taxon>Mycolicibacter</taxon>
    </lineage>
</organism>
<dbReference type="FunFam" id="3.40.50.720:FF:000084">
    <property type="entry name" value="Short-chain dehydrogenase reductase"/>
    <property type="match status" value="1"/>
</dbReference>
<dbReference type="PANTHER" id="PTHR24321">
    <property type="entry name" value="DEHYDROGENASES, SHORT CHAIN"/>
    <property type="match status" value="1"/>
</dbReference>
<comment type="caution">
    <text evidence="3">The sequence shown here is derived from an EMBL/GenBank/DDBJ whole genome shotgun (WGS) entry which is preliminary data.</text>
</comment>
<dbReference type="SUPFAM" id="SSF51735">
    <property type="entry name" value="NAD(P)-binding Rossmann-fold domains"/>
    <property type="match status" value="1"/>
</dbReference>
<evidence type="ECO:0000256" key="2">
    <source>
        <dbReference type="ARBA" id="ARBA00023002"/>
    </source>
</evidence>
<sequence>MSRTDELAGTVSIVTGAAGGIGSATVKTLLELGSTVVAADLPGTDFARLRESVGSDRGRLDTQEVDISSEDSVVALLGSVKSNHGRLDVLDNNAGLTNKAAFDFDVVNMDVAMWDEMQSVNVRGTMLMCKHAVPLLIESGGGSIINISSDQALSGDSMTVAYGTSKAGVNGLSRFVAAAYGKHSIRCNVVSPGLITSETMLATMPEQIQQIFIDNCLIPRLGNPADIAEAVAFLASPRSSYITGQVLQVDGGVLAHLPTMAAINALFAQAEQ</sequence>
<dbReference type="PROSITE" id="PS00061">
    <property type="entry name" value="ADH_SHORT"/>
    <property type="match status" value="1"/>
</dbReference>
<gene>
    <name evidence="3" type="ORF">GWR20_02110</name>
</gene>
<dbReference type="Gene3D" id="3.40.50.720">
    <property type="entry name" value="NAD(P)-binding Rossmann-like Domain"/>
    <property type="match status" value="1"/>
</dbReference>
<evidence type="ECO:0000313" key="4">
    <source>
        <dbReference type="Proteomes" id="UP000466523"/>
    </source>
</evidence>
<keyword evidence="2" id="KW-0560">Oxidoreductase</keyword>
<dbReference type="GO" id="GO:0016491">
    <property type="term" value="F:oxidoreductase activity"/>
    <property type="evidence" value="ECO:0007669"/>
    <property type="project" value="UniProtKB-KW"/>
</dbReference>
<dbReference type="PANTHER" id="PTHR24321:SF14">
    <property type="entry name" value="SHORT-CHAIN TYPE DEHYDROGENASE_REDUCTASE BLR2146-RELATED"/>
    <property type="match status" value="1"/>
</dbReference>
<reference evidence="3 4" key="1">
    <citation type="submission" date="2020-01" db="EMBL/GenBank/DDBJ databases">
        <authorList>
            <person name="Sanchez-Estrada R."/>
            <person name="Gonzalez-Y-Merchand J.A."/>
            <person name="Rivera-Gutierrez S."/>
        </authorList>
    </citation>
    <scope>NUCLEOTIDE SEQUENCE [LARGE SCALE GENOMIC DNA]</scope>
    <source>
        <strain evidence="3 4">CST 7247</strain>
    </source>
</reference>
<proteinExistence type="inferred from homology"/>
<dbReference type="PRINTS" id="PR00081">
    <property type="entry name" value="GDHRDH"/>
</dbReference>
<dbReference type="CDD" id="cd05233">
    <property type="entry name" value="SDR_c"/>
    <property type="match status" value="1"/>
</dbReference>
<comment type="similarity">
    <text evidence="1">Belongs to the short-chain dehydrogenases/reductases (SDR) family.</text>
</comment>
<evidence type="ECO:0000313" key="3">
    <source>
        <dbReference type="EMBL" id="NDJ87957.1"/>
    </source>
</evidence>
<name>A0A7K3L6M3_9MYCO</name>
<accession>A0A7K3L6M3</accession>
<evidence type="ECO:0000256" key="1">
    <source>
        <dbReference type="ARBA" id="ARBA00006484"/>
    </source>
</evidence>
<dbReference type="InterPro" id="IPR002347">
    <property type="entry name" value="SDR_fam"/>
</dbReference>
<dbReference type="EMBL" id="JAACYR010000004">
    <property type="protein sequence ID" value="NDJ87957.1"/>
    <property type="molecule type" value="Genomic_DNA"/>
</dbReference>
<dbReference type="InterPro" id="IPR036291">
    <property type="entry name" value="NAD(P)-bd_dom_sf"/>
</dbReference>
<dbReference type="AlphaFoldDB" id="A0A7K3L6M3"/>
<dbReference type="Pfam" id="PF13561">
    <property type="entry name" value="adh_short_C2"/>
    <property type="match status" value="1"/>
</dbReference>
<dbReference type="Proteomes" id="UP000466523">
    <property type="component" value="Unassembled WGS sequence"/>
</dbReference>
<dbReference type="InterPro" id="IPR020904">
    <property type="entry name" value="Sc_DH/Rdtase_CS"/>
</dbReference>
<dbReference type="PRINTS" id="PR00080">
    <property type="entry name" value="SDRFAMILY"/>
</dbReference>